<keyword evidence="9" id="KW-1185">Reference proteome</keyword>
<keyword evidence="3" id="KW-1003">Cell membrane</keyword>
<dbReference type="HOGENOM" id="CLU_079909_2_1_6"/>
<proteinExistence type="inferred from homology"/>
<organism evidence="8 9">
    <name type="scientific">Candidatus Francisella endociliophora</name>
    <dbReference type="NCBI Taxonomy" id="653937"/>
    <lineage>
        <taxon>Bacteria</taxon>
        <taxon>Pseudomonadati</taxon>
        <taxon>Pseudomonadota</taxon>
        <taxon>Gammaproteobacteria</taxon>
        <taxon>Thiotrichales</taxon>
        <taxon>Francisellaceae</taxon>
        <taxon>Francisella</taxon>
    </lineage>
</organism>
<evidence type="ECO:0000256" key="3">
    <source>
        <dbReference type="ARBA" id="ARBA00022475"/>
    </source>
</evidence>
<dbReference type="OrthoDB" id="21094at2"/>
<accession>A0A097EPX9</accession>
<reference evidence="8 9" key="1">
    <citation type="submission" date="2014-10" db="EMBL/GenBank/DDBJ databases">
        <title>Whole genome sequence of Francisella endociliophora strain FSC1006, isolated from a laboratory culture of the marine ciliate Euplotes raikovi.</title>
        <authorList>
            <person name="Granberg M."/>
            <person name="Backman S."/>
            <person name="Lundmark E."/>
            <person name="Nilsson E."/>
            <person name="Karlsson E."/>
            <person name="Thelaus J."/>
            <person name="Ohrman C."/>
            <person name="Larkeryd A."/>
            <person name="Stenberg P."/>
        </authorList>
    </citation>
    <scope>NUCLEOTIDE SEQUENCE [LARGE SCALE GENOMIC DNA]</scope>
    <source>
        <strain evidence="8 9">FSC1006</strain>
    </source>
</reference>
<keyword evidence="5 7" id="KW-1133">Transmembrane helix</keyword>
<keyword evidence="4 7" id="KW-0812">Transmembrane</keyword>
<dbReference type="EMBL" id="CP009574">
    <property type="protein sequence ID" value="AIT09623.1"/>
    <property type="molecule type" value="Genomic_DNA"/>
</dbReference>
<dbReference type="GO" id="GO:0005886">
    <property type="term" value="C:plasma membrane"/>
    <property type="evidence" value="ECO:0007669"/>
    <property type="project" value="UniProtKB-SubCell"/>
</dbReference>
<sequence length="193" mass="21148">MTTIFLKHLLGLFIIINPISKVFIFNQLAQELDNREHLKKAIIASITIAVIMLAAVWLGIDLLNLFGISIDDFKVAGGIIIFYNGFTLLYEGKIKTSSSNSDFAIVPFSFPITIGAGALSLIIIFSKDYEATIYKLYQSIEVFIISGLIAVLLIFSKKMIQLLPNSSVEIINKLMAVILMSIAVGMIKSGALA</sequence>
<feature type="transmembrane region" description="Helical" evidence="7">
    <location>
        <begin position="72"/>
        <end position="91"/>
    </location>
</feature>
<dbReference type="Proteomes" id="UP000029672">
    <property type="component" value="Chromosome"/>
</dbReference>
<comment type="subcellular location">
    <subcellularLocation>
        <location evidence="1 7">Cell membrane</location>
        <topology evidence="1 7">Multi-pass membrane protein</topology>
    </subcellularLocation>
</comment>
<evidence type="ECO:0000256" key="4">
    <source>
        <dbReference type="ARBA" id="ARBA00022692"/>
    </source>
</evidence>
<protein>
    <recommendedName>
        <fullName evidence="7">UPF0056 membrane protein</fullName>
    </recommendedName>
</protein>
<evidence type="ECO:0000313" key="8">
    <source>
        <dbReference type="EMBL" id="AIT09623.1"/>
    </source>
</evidence>
<keyword evidence="6 7" id="KW-0472">Membrane</keyword>
<evidence type="ECO:0000256" key="5">
    <source>
        <dbReference type="ARBA" id="ARBA00022989"/>
    </source>
</evidence>
<dbReference type="KEGG" id="frf:LO80_06375"/>
<dbReference type="STRING" id="1547445.LO80_06375"/>
<feature type="transmembrane region" description="Helical" evidence="7">
    <location>
        <begin position="136"/>
        <end position="155"/>
    </location>
</feature>
<feature type="transmembrane region" description="Helical" evidence="7">
    <location>
        <begin position="6"/>
        <end position="29"/>
    </location>
</feature>
<gene>
    <name evidence="8" type="ORF">LO80_06375</name>
</gene>
<evidence type="ECO:0000256" key="7">
    <source>
        <dbReference type="RuleBase" id="RU362048"/>
    </source>
</evidence>
<dbReference type="RefSeq" id="WP_040009674.1">
    <property type="nucleotide sequence ID" value="NZ_CP009574.1"/>
</dbReference>
<evidence type="ECO:0000256" key="1">
    <source>
        <dbReference type="ARBA" id="ARBA00004651"/>
    </source>
</evidence>
<dbReference type="PANTHER" id="PTHR33508">
    <property type="entry name" value="UPF0056 MEMBRANE PROTEIN YHCE"/>
    <property type="match status" value="1"/>
</dbReference>
<dbReference type="PANTHER" id="PTHR33508:SF1">
    <property type="entry name" value="UPF0056 MEMBRANE PROTEIN YHCE"/>
    <property type="match status" value="1"/>
</dbReference>
<comment type="similarity">
    <text evidence="2 7">Belongs to the UPF0056 (MarC) family.</text>
</comment>
<feature type="transmembrane region" description="Helical" evidence="7">
    <location>
        <begin position="167"/>
        <end position="187"/>
    </location>
</feature>
<evidence type="ECO:0000256" key="2">
    <source>
        <dbReference type="ARBA" id="ARBA00009784"/>
    </source>
</evidence>
<feature type="transmembrane region" description="Helical" evidence="7">
    <location>
        <begin position="103"/>
        <end position="124"/>
    </location>
</feature>
<evidence type="ECO:0000256" key="6">
    <source>
        <dbReference type="ARBA" id="ARBA00023136"/>
    </source>
</evidence>
<dbReference type="eggNOG" id="COG2095">
    <property type="taxonomic scope" value="Bacteria"/>
</dbReference>
<dbReference type="Pfam" id="PF01914">
    <property type="entry name" value="MarC"/>
    <property type="match status" value="1"/>
</dbReference>
<evidence type="ECO:0000313" key="9">
    <source>
        <dbReference type="Proteomes" id="UP000029672"/>
    </source>
</evidence>
<name>A0A097EPX9_9GAMM</name>
<feature type="transmembrane region" description="Helical" evidence="7">
    <location>
        <begin position="41"/>
        <end position="60"/>
    </location>
</feature>
<dbReference type="InterPro" id="IPR002771">
    <property type="entry name" value="Multi_antbiot-R_MarC"/>
</dbReference>
<dbReference type="AlphaFoldDB" id="A0A097EPX9"/>